<gene>
    <name evidence="1" type="ORF">GS424_000180</name>
</gene>
<dbReference type="NCBIfam" id="TIGR02532">
    <property type="entry name" value="IV_pilin_GFxxxE"/>
    <property type="match status" value="1"/>
</dbReference>
<dbReference type="EMBL" id="CP063310">
    <property type="protein sequence ID" value="QOS68333.1"/>
    <property type="molecule type" value="Genomic_DNA"/>
</dbReference>
<proteinExistence type="predicted"/>
<evidence type="ECO:0000313" key="2">
    <source>
        <dbReference type="Proteomes" id="UP000478463"/>
    </source>
</evidence>
<protein>
    <submittedName>
        <fullName evidence="1">Prepilin-type N-terminal cleavage/methylation domain-containing protein</fullName>
    </submittedName>
</protein>
<dbReference type="Gene3D" id="3.30.700.10">
    <property type="entry name" value="Glycoprotein, Type 4 Pilin"/>
    <property type="match status" value="1"/>
</dbReference>
<accession>A0A6L7IMV0</accession>
<name>A0A6L7IMV0_9ACTN</name>
<dbReference type="Proteomes" id="UP000478463">
    <property type="component" value="Chromosome"/>
</dbReference>
<dbReference type="InterPro" id="IPR012902">
    <property type="entry name" value="N_methyl_site"/>
</dbReference>
<evidence type="ECO:0000313" key="1">
    <source>
        <dbReference type="EMBL" id="QOS68333.1"/>
    </source>
</evidence>
<sequence length="1320" mass="141956">MTDRVKHTAGFTLAELMMSIAIILILAAIAIPSIFNAQSNMRMVELNNAAQSIANAAQTQMTAMKVSGTWMAFLDDRAEGSGTYLLRDEARASNILTSLSVDSTVYDGDYVIVFDRDTASVTAVFYTDGKTGFFGQAPATTNAAQTYYAGGSGSTDQTARMANDPMIGYYEGTPSGATPEVALRNPVIWVDEAESYLCIENPNLASGASWANGSALSIELTDLAEGKNSVSITISGLQLEGGALSGMFEVKSSDDAVEMDLPTSANAVQLVNRTTSSTSPTVYAIDLNALSDLIAAKSEAASTFMDNFAYHDKIQVEAQVTTGDRASVPSSAQAFIEWPEPVPRLTVLVTNPSYRYLDENGTKEKTQASHIKGTYTDPVVELVPASGVGDVVGISLKDKDKAVIRGVKTNNDKLISENVESSRQAYTGGWVKLNDADQKEANIRVTTGSYTPNGSTTETGTNLGSVQSGTESHQYQIYELWVNELRAGYLENNVWHWDGEVGEAFSAGCVDGLQEGEAPTDLTTITFNTKNLNAADLSVIPKNDAGGYDVYVRTTPKIAEVKSFFEDTAPTLGGKYLVWNAGVGTTGSRGGNWGKPVRQTFENEFGASSAVALWNVTTMRGGLEEFPASKDLRVYYSATPAVGWLPENSSYDVYSSYTALPSVVLWYFPSTSNYSWGTDVATPDAYVSEARLSEGEDGFKLVKSSSADFEIPYNSTTTGFLQSGRDELFYRVLTYCDEEGNPLSEYERQYVPYTVQNDATYAAIKDAPEKEGSIFTGWKVSEGSAYPAGKEYTIQLGEGGTTVGDHNDQLSYGAVKLIATYKEKPKMGLGLVYLEFDSNNNITGSYGYLDYKENLADNLNDGEISNWGYYIVVPSGNNVKLSADNVTMGQKSNLIEGYDTYLLSPKDAARKAQYCTATMTLEKEQVSYYVNFNFAGAVTLDENVAKVWGDSEDSAWCVRDATQFFGSLPWITNDSIQSYYASDYFLQTHDIELGSVSGYKFTNVFTGVYDGGGYAIRNFTVVTYTALGNGGYRGDSVSGGGSLQGQGLFPYVRKSSERETALKNIRLVADGASIESYGTNAKGCFGLLAGVIEGAKVENCHVEGGDGQFTLHDIALNNGVAGVLVGWVYGGEVVDSTVEGLSTSFEVKGGSWGDPIEAGGLIGRVTTPEGQDAADAKVTRCKVLNSSIRFIGTGRTDKDAYIGLLLGNAERAIVESPSVEKSTIEIVAGDAHWRKSVNLGGLVGRGSQLNESAGTVTSVTFYVPEEEEVEEGQEKKTDRYCGQAIGFADFACLYSGNTYSDIYLSVGTEKEAVADEVGRP</sequence>
<dbReference type="SUPFAM" id="SSF54523">
    <property type="entry name" value="Pili subunits"/>
    <property type="match status" value="1"/>
</dbReference>
<reference evidence="1 2" key="1">
    <citation type="submission" date="2020-10" db="EMBL/GenBank/DDBJ databases">
        <title>Eggerthella sp. nov., isolated from human feces.</title>
        <authorList>
            <person name="Yajun G."/>
        </authorList>
    </citation>
    <scope>NUCLEOTIDE SEQUENCE [LARGE SCALE GENOMIC DNA]</scope>
    <source>
        <strain evidence="1 2">HF-1101</strain>
    </source>
</reference>
<dbReference type="KEGG" id="egd:GS424_000180"/>
<dbReference type="Pfam" id="PF07963">
    <property type="entry name" value="N_methyl"/>
    <property type="match status" value="1"/>
</dbReference>
<dbReference type="RefSeq" id="WP_160940805.1">
    <property type="nucleotide sequence ID" value="NZ_CP063310.1"/>
</dbReference>
<organism evidence="1 2">
    <name type="scientific">Eggerthella guodeyinii</name>
    <dbReference type="NCBI Taxonomy" id="2690837"/>
    <lineage>
        <taxon>Bacteria</taxon>
        <taxon>Bacillati</taxon>
        <taxon>Actinomycetota</taxon>
        <taxon>Coriobacteriia</taxon>
        <taxon>Eggerthellales</taxon>
        <taxon>Eggerthellaceae</taxon>
        <taxon>Eggerthella</taxon>
    </lineage>
</organism>
<dbReference type="InterPro" id="IPR045584">
    <property type="entry name" value="Pilin-like"/>
</dbReference>